<gene>
    <name evidence="1" type="ORF">NM06_03745</name>
</gene>
<sequence length="262" mass="29680">MITFWNGNKSVARQEYEYQLFELLAADSKKLEPIHNDLTDYPAAEDEGAVFDNGVDALVTVAGNKKFAGKPLIEVKIPLCRGLLGWRLMVVARERIDEFRDLTLAQLKSKRVGVPATWVDAELFRANGFDVVERGSLDDMLGWIEQGEVDFMTLGVNEIHDILADPNQQTRNLAIEPTLALYYPFPVVFYVNKNGAQLAERLGQQWQEKQHMVAEHFFAHYGEAIAKADLAHRQVMTLTNPMLPEGYEALIEADLYRLTEPL</sequence>
<reference evidence="1 2" key="1">
    <citation type="submission" date="2014-10" db="EMBL/GenBank/DDBJ databases">
        <title>Genome sequencing of Vibrio sinaloensis T08.</title>
        <authorList>
            <person name="Chan K.-G."/>
            <person name="Mohamad N.I."/>
        </authorList>
    </citation>
    <scope>NUCLEOTIDE SEQUENCE [LARGE SCALE GENOMIC DNA]</scope>
    <source>
        <strain evidence="1 2">T08</strain>
    </source>
</reference>
<proteinExistence type="predicted"/>
<dbReference type="RefSeq" id="WP_038188138.1">
    <property type="nucleotide sequence ID" value="NZ_JRWP01000004.1"/>
</dbReference>
<dbReference type="STRING" id="379097.SE23_06765"/>
<dbReference type="SUPFAM" id="SSF53850">
    <property type="entry name" value="Periplasmic binding protein-like II"/>
    <property type="match status" value="1"/>
</dbReference>
<evidence type="ECO:0000313" key="1">
    <source>
        <dbReference type="EMBL" id="KGY10041.1"/>
    </source>
</evidence>
<evidence type="ECO:0008006" key="3">
    <source>
        <dbReference type="Google" id="ProtNLM"/>
    </source>
</evidence>
<organism evidence="1 2">
    <name type="scientific">Photobacterium sp. (strain ATCC 43367)</name>
    <dbReference type="NCBI Taxonomy" id="379097"/>
    <lineage>
        <taxon>Bacteria</taxon>
        <taxon>Pseudomonadati</taxon>
        <taxon>Pseudomonadota</taxon>
        <taxon>Gammaproteobacteria</taxon>
        <taxon>Vibrionales</taxon>
        <taxon>Vibrionaceae</taxon>
        <taxon>Vibrio</taxon>
        <taxon>Vibrio oreintalis group</taxon>
    </lineage>
</organism>
<comment type="caution">
    <text evidence="1">The sequence shown here is derived from an EMBL/GenBank/DDBJ whole genome shotgun (WGS) entry which is preliminary data.</text>
</comment>
<evidence type="ECO:0000313" key="2">
    <source>
        <dbReference type="Proteomes" id="UP000030451"/>
    </source>
</evidence>
<protein>
    <recommendedName>
        <fullName evidence="3">ABC transporter substrate-binding protein</fullName>
    </recommendedName>
</protein>
<name>A0A0A5I2K9_PHOS4</name>
<dbReference type="Proteomes" id="UP000030451">
    <property type="component" value="Unassembled WGS sequence"/>
</dbReference>
<dbReference type="AlphaFoldDB" id="A0A0A5I2K9"/>
<dbReference type="EMBL" id="JRWP01000004">
    <property type="protein sequence ID" value="KGY10041.1"/>
    <property type="molecule type" value="Genomic_DNA"/>
</dbReference>
<accession>A0A0A5I2K9</accession>
<dbReference type="Gene3D" id="3.40.190.10">
    <property type="entry name" value="Periplasmic binding protein-like II"/>
    <property type="match status" value="2"/>
</dbReference>